<name>A0A147KA53_9BACI</name>
<accession>A0A147KA53</accession>
<gene>
    <name evidence="1" type="ORF">Q75_04960</name>
</gene>
<proteinExistence type="predicted"/>
<evidence type="ECO:0008006" key="3">
    <source>
        <dbReference type="Google" id="ProtNLM"/>
    </source>
</evidence>
<evidence type="ECO:0000313" key="1">
    <source>
        <dbReference type="EMBL" id="KUP07585.1"/>
    </source>
</evidence>
<evidence type="ECO:0000313" key="2">
    <source>
        <dbReference type="Proteomes" id="UP000074108"/>
    </source>
</evidence>
<protein>
    <recommendedName>
        <fullName evidence="3">YueH-like protein</fullName>
    </recommendedName>
</protein>
<dbReference type="Proteomes" id="UP000074108">
    <property type="component" value="Unassembled WGS sequence"/>
</dbReference>
<dbReference type="OrthoDB" id="2390431at2"/>
<comment type="caution">
    <text evidence="1">The sequence shown here is derived from an EMBL/GenBank/DDBJ whole genome shotgun (WGS) entry which is preliminary data.</text>
</comment>
<dbReference type="InterPro" id="IPR020260">
    <property type="entry name" value="Uncharacterised_YueH"/>
</dbReference>
<organism evidence="1 2">
    <name type="scientific">Bacillus coahuilensis p1.1.43</name>
    <dbReference type="NCBI Taxonomy" id="1150625"/>
    <lineage>
        <taxon>Bacteria</taxon>
        <taxon>Bacillati</taxon>
        <taxon>Bacillota</taxon>
        <taxon>Bacilli</taxon>
        <taxon>Bacillales</taxon>
        <taxon>Bacillaceae</taxon>
        <taxon>Bacillus</taxon>
    </lineage>
</organism>
<keyword evidence="2" id="KW-1185">Reference proteome</keyword>
<sequence>MKTRKSVVDGHELKIFLHENKKEELVLIAIPELEWSYALTYEEISNDFALLTESRMKERGIDSHEAAGFALRLLQWIREM</sequence>
<dbReference type="EMBL" id="LDYG01000021">
    <property type="protein sequence ID" value="KUP07585.1"/>
    <property type="molecule type" value="Genomic_DNA"/>
</dbReference>
<dbReference type="PATRIC" id="fig|1150625.3.peg.1041"/>
<dbReference type="Pfam" id="PF14166">
    <property type="entry name" value="YueH"/>
    <property type="match status" value="1"/>
</dbReference>
<dbReference type="RefSeq" id="WP_059350610.1">
    <property type="nucleotide sequence ID" value="NZ_LDYG01000021.1"/>
</dbReference>
<reference evidence="1 2" key="1">
    <citation type="journal article" date="2016" name="Front. Microbiol.">
        <title>Microevolution Analysis of Bacillus coahuilensis Unveils Differences in Phosphorus Acquisition Strategies and Their Regulation.</title>
        <authorList>
            <person name="Gomez-Lunar Z."/>
            <person name="Hernandez-Gonzalez I."/>
            <person name="Rodriguez-Torres M.D."/>
            <person name="Souza V."/>
            <person name="Olmedo-Alvarez G."/>
        </authorList>
    </citation>
    <scope>NUCLEOTIDE SEQUENCE [LARGE SCALE GENOMIC DNA]</scope>
    <source>
        <strain evidence="2">p1.1.43</strain>
    </source>
</reference>
<dbReference type="AlphaFoldDB" id="A0A147KA53"/>